<reference evidence="1" key="1">
    <citation type="submission" date="2021-04" db="EMBL/GenBank/DDBJ databases">
        <authorList>
            <person name="Rodrigo-Torres L."/>
            <person name="Arahal R. D."/>
            <person name="Lucena T."/>
        </authorList>
    </citation>
    <scope>NUCLEOTIDE SEQUENCE</scope>
    <source>
        <strain evidence="1">CECT 9275</strain>
    </source>
</reference>
<protein>
    <submittedName>
        <fullName evidence="1">Uncharacterized protein</fullName>
    </submittedName>
</protein>
<name>A0A916JEA4_9BACT</name>
<comment type="caution">
    <text evidence="1">The sequence shown here is derived from an EMBL/GenBank/DDBJ whole genome shotgun (WGS) entry which is preliminary data.</text>
</comment>
<organism evidence="1 2">
    <name type="scientific">Dyadobacter helix</name>
    <dbReference type="NCBI Taxonomy" id="2822344"/>
    <lineage>
        <taxon>Bacteria</taxon>
        <taxon>Pseudomonadati</taxon>
        <taxon>Bacteroidota</taxon>
        <taxon>Cytophagia</taxon>
        <taxon>Cytophagales</taxon>
        <taxon>Spirosomataceae</taxon>
        <taxon>Dyadobacter</taxon>
    </lineage>
</organism>
<accession>A0A916JEA4</accession>
<evidence type="ECO:0000313" key="1">
    <source>
        <dbReference type="EMBL" id="CAG5006783.1"/>
    </source>
</evidence>
<evidence type="ECO:0000313" key="2">
    <source>
        <dbReference type="Proteomes" id="UP000680038"/>
    </source>
</evidence>
<gene>
    <name evidence="1" type="ORF">DYBT9275_03895</name>
</gene>
<dbReference type="EMBL" id="CAJRAF010000002">
    <property type="protein sequence ID" value="CAG5006783.1"/>
    <property type="molecule type" value="Genomic_DNA"/>
</dbReference>
<proteinExistence type="predicted"/>
<keyword evidence="2" id="KW-1185">Reference proteome</keyword>
<sequence length="44" mass="4825">MKASVVEDRGDSVESSLYISPLGTSDDFVIKKRTHVLTVSTDIK</sequence>
<dbReference type="AlphaFoldDB" id="A0A916JEA4"/>
<dbReference type="Proteomes" id="UP000680038">
    <property type="component" value="Unassembled WGS sequence"/>
</dbReference>